<keyword evidence="3" id="KW-1185">Reference proteome</keyword>
<gene>
    <name evidence="2" type="ORF">SAMN04487901_1304</name>
</gene>
<evidence type="ECO:0000313" key="2">
    <source>
        <dbReference type="EMBL" id="SDH44398.1"/>
    </source>
</evidence>
<accession>A0A1G8CG80</accession>
<evidence type="ECO:0000313" key="3">
    <source>
        <dbReference type="Proteomes" id="UP000198779"/>
    </source>
</evidence>
<dbReference type="EMBL" id="FNCQ01000030">
    <property type="protein sequence ID" value="SDH44398.1"/>
    <property type="molecule type" value="Genomic_DNA"/>
</dbReference>
<dbReference type="RefSeq" id="WP_091819310.1">
    <property type="nucleotide sequence ID" value="NZ_CP091792.1"/>
</dbReference>
<dbReference type="Proteomes" id="UP000198779">
    <property type="component" value="Unassembled WGS sequence"/>
</dbReference>
<name>A0A1G8CG80_9BACT</name>
<dbReference type="AlphaFoldDB" id="A0A1G8CG80"/>
<dbReference type="STRING" id="645274.SAMN04487901_1304"/>
<organism evidence="2 3">
    <name type="scientific">Prevotella communis</name>
    <dbReference type="NCBI Taxonomy" id="2913614"/>
    <lineage>
        <taxon>Bacteria</taxon>
        <taxon>Pseudomonadati</taxon>
        <taxon>Bacteroidota</taxon>
        <taxon>Bacteroidia</taxon>
        <taxon>Bacteroidales</taxon>
        <taxon>Prevotellaceae</taxon>
        <taxon>Prevotella</taxon>
    </lineage>
</organism>
<sequence>MRIDIPTEGIEELIASLGFDDARNVLTGRAMGALQHSIDSLMEQYAERREARQCGRIVGSPASANNQSRPSELPPPDRPGLNYFAPKRNLQDLLAMEWFDKVSMDKKRFTVAWRNQLIEDLMASDCRDEVAVAWANKDLRLQVKGHVMGALSTAGVLKKSALAVARMYYGTGADNTKEAKTLAKYMGDSRKVYYTDWIVEYVNNSVDNPVRPIEN</sequence>
<reference evidence="3" key="1">
    <citation type="submission" date="2016-10" db="EMBL/GenBank/DDBJ databases">
        <authorList>
            <person name="Varghese N."/>
            <person name="Submissions S."/>
        </authorList>
    </citation>
    <scope>NUCLEOTIDE SEQUENCE [LARGE SCALE GENOMIC DNA]</scope>
    <source>
        <strain evidence="3">BP1-148</strain>
    </source>
</reference>
<protein>
    <submittedName>
        <fullName evidence="2">Uncharacterized protein</fullName>
    </submittedName>
</protein>
<evidence type="ECO:0000256" key="1">
    <source>
        <dbReference type="SAM" id="MobiDB-lite"/>
    </source>
</evidence>
<feature type="region of interest" description="Disordered" evidence="1">
    <location>
        <begin position="59"/>
        <end position="80"/>
    </location>
</feature>
<proteinExistence type="predicted"/>